<protein>
    <submittedName>
        <fullName evidence="6">Class A beta-lactamase-related serine hydrolase</fullName>
    </submittedName>
</protein>
<name>A0A6B8RGR4_9BACL</name>
<feature type="region of interest" description="Disordered" evidence="3">
    <location>
        <begin position="22"/>
        <end position="50"/>
    </location>
</feature>
<evidence type="ECO:0000259" key="5">
    <source>
        <dbReference type="Pfam" id="PF00144"/>
    </source>
</evidence>
<evidence type="ECO:0000256" key="1">
    <source>
        <dbReference type="ARBA" id="ARBA00004370"/>
    </source>
</evidence>
<sequence length="373" mass="41283">MLEKLILTAVMLVILSSCNVLPQESSPASPTKIEVEETTPQPVKETKPTESVKPLVDARKLLIIKSEAEKYLRSINFNGAVLVVNNDSILLEEGFGMADIKLEKANTSTTQFRIASLTKQFTAAAILQLEEAGSLSTNDKLLAYFPDYKKWGDITIHQLLSQTSGIARETQDVVKTPVDDILRLNAQRPLTASGGFQYSNINYILLGRIIEQVSKLTYEEYMNRNIFGAISMANSGVASTTNKMMDYASGEGKSKTDFASAVNYEGAGSIYSTVLDLYHWNEALNNHLVISQESTDKMFTSYSNSSYGYGWYLNKKVAYHLGNINGYGAIITRSLSDHSVIIVLSNNELRRAQTVPISNKLARLMENSEMVIT</sequence>
<dbReference type="GO" id="GO:0016787">
    <property type="term" value="F:hydrolase activity"/>
    <property type="evidence" value="ECO:0007669"/>
    <property type="project" value="UniProtKB-KW"/>
</dbReference>
<dbReference type="InterPro" id="IPR001466">
    <property type="entry name" value="Beta-lactam-related"/>
</dbReference>
<gene>
    <name evidence="6" type="ORF">EHS13_12530</name>
</gene>
<evidence type="ECO:0000256" key="2">
    <source>
        <dbReference type="ARBA" id="ARBA00023136"/>
    </source>
</evidence>
<reference evidence="7" key="1">
    <citation type="submission" date="2018-11" db="EMBL/GenBank/DDBJ databases">
        <title>Complete genome sequence of Paenibacillus sp. ML311-T8.</title>
        <authorList>
            <person name="Nam Y.-D."/>
            <person name="Kang J."/>
            <person name="Chung W.-H."/>
            <person name="Park Y.S."/>
        </authorList>
    </citation>
    <scope>NUCLEOTIDE SEQUENCE [LARGE SCALE GENOMIC DNA]</scope>
    <source>
        <strain evidence="7">ML311-T8</strain>
    </source>
</reference>
<dbReference type="RefSeq" id="WP_155700688.1">
    <property type="nucleotide sequence ID" value="NZ_CP034235.1"/>
</dbReference>
<dbReference type="SUPFAM" id="SSF56601">
    <property type="entry name" value="beta-lactamase/transpeptidase-like"/>
    <property type="match status" value="1"/>
</dbReference>
<keyword evidence="2" id="KW-0472">Membrane</keyword>
<feature type="domain" description="Beta-lactamase-related" evidence="5">
    <location>
        <begin position="79"/>
        <end position="348"/>
    </location>
</feature>
<keyword evidence="7" id="KW-1185">Reference proteome</keyword>
<dbReference type="GO" id="GO:0016020">
    <property type="term" value="C:membrane"/>
    <property type="evidence" value="ECO:0007669"/>
    <property type="project" value="UniProtKB-SubCell"/>
</dbReference>
<evidence type="ECO:0000256" key="3">
    <source>
        <dbReference type="SAM" id="MobiDB-lite"/>
    </source>
</evidence>
<dbReference type="PANTHER" id="PTHR46825">
    <property type="entry name" value="D-ALANYL-D-ALANINE-CARBOXYPEPTIDASE/ENDOPEPTIDASE AMPH"/>
    <property type="match status" value="1"/>
</dbReference>
<dbReference type="OrthoDB" id="9803467at2"/>
<dbReference type="PROSITE" id="PS51257">
    <property type="entry name" value="PROKAR_LIPOPROTEIN"/>
    <property type="match status" value="1"/>
</dbReference>
<organism evidence="6 7">
    <name type="scientific">Paenibacillus psychroresistens</name>
    <dbReference type="NCBI Taxonomy" id="1778678"/>
    <lineage>
        <taxon>Bacteria</taxon>
        <taxon>Bacillati</taxon>
        <taxon>Bacillota</taxon>
        <taxon>Bacilli</taxon>
        <taxon>Bacillales</taxon>
        <taxon>Paenibacillaceae</taxon>
        <taxon>Paenibacillus</taxon>
    </lineage>
</organism>
<comment type="subcellular location">
    <subcellularLocation>
        <location evidence="1">Membrane</location>
    </subcellularLocation>
</comment>
<dbReference type="PANTHER" id="PTHR46825:SF11">
    <property type="entry name" value="PENICILLIN-BINDING PROTEIN 4"/>
    <property type="match status" value="1"/>
</dbReference>
<proteinExistence type="predicted"/>
<evidence type="ECO:0000313" key="7">
    <source>
        <dbReference type="Proteomes" id="UP000426246"/>
    </source>
</evidence>
<dbReference type="AlphaFoldDB" id="A0A6B8RGR4"/>
<feature type="signal peptide" evidence="4">
    <location>
        <begin position="1"/>
        <end position="22"/>
    </location>
</feature>
<feature type="chain" id="PRO_5039299133" evidence="4">
    <location>
        <begin position="23"/>
        <end position="373"/>
    </location>
</feature>
<keyword evidence="4" id="KW-0732">Signal</keyword>
<evidence type="ECO:0000313" key="6">
    <source>
        <dbReference type="EMBL" id="QGQ95651.1"/>
    </source>
</evidence>
<dbReference type="EMBL" id="CP034235">
    <property type="protein sequence ID" value="QGQ95651.1"/>
    <property type="molecule type" value="Genomic_DNA"/>
</dbReference>
<evidence type="ECO:0000256" key="4">
    <source>
        <dbReference type="SAM" id="SignalP"/>
    </source>
</evidence>
<dbReference type="KEGG" id="ppsc:EHS13_12530"/>
<dbReference type="Proteomes" id="UP000426246">
    <property type="component" value="Chromosome"/>
</dbReference>
<dbReference type="Pfam" id="PF00144">
    <property type="entry name" value="Beta-lactamase"/>
    <property type="match status" value="1"/>
</dbReference>
<dbReference type="InterPro" id="IPR050491">
    <property type="entry name" value="AmpC-like"/>
</dbReference>
<dbReference type="InterPro" id="IPR012338">
    <property type="entry name" value="Beta-lactam/transpept-like"/>
</dbReference>
<dbReference type="Gene3D" id="3.40.710.10">
    <property type="entry name" value="DD-peptidase/beta-lactamase superfamily"/>
    <property type="match status" value="1"/>
</dbReference>
<accession>A0A6B8RGR4</accession>
<keyword evidence="6" id="KW-0378">Hydrolase</keyword>